<keyword evidence="4 6" id="KW-0697">Rotamase</keyword>
<evidence type="ECO:0000313" key="10">
    <source>
        <dbReference type="Proteomes" id="UP001320119"/>
    </source>
</evidence>
<dbReference type="Gene3D" id="3.10.50.40">
    <property type="match status" value="1"/>
</dbReference>
<dbReference type="Gene3D" id="1.10.287.460">
    <property type="entry name" value="Peptidyl-prolyl cis-trans isomerase, FKBP-type, N-terminal domain"/>
    <property type="match status" value="1"/>
</dbReference>
<dbReference type="InterPro" id="IPR001179">
    <property type="entry name" value="PPIase_FKBP_dom"/>
</dbReference>
<evidence type="ECO:0000256" key="3">
    <source>
        <dbReference type="ARBA" id="ARBA00022729"/>
    </source>
</evidence>
<dbReference type="RefSeq" id="WP_236985941.1">
    <property type="nucleotide sequence ID" value="NZ_AP023086.1"/>
</dbReference>
<dbReference type="GO" id="GO:0003755">
    <property type="term" value="F:peptidyl-prolyl cis-trans isomerase activity"/>
    <property type="evidence" value="ECO:0007669"/>
    <property type="project" value="UniProtKB-UniRule"/>
</dbReference>
<dbReference type="SUPFAM" id="SSF54534">
    <property type="entry name" value="FKBP-like"/>
    <property type="match status" value="1"/>
</dbReference>
<feature type="domain" description="PPIase FKBP-type" evidence="8">
    <location>
        <begin position="118"/>
        <end position="204"/>
    </location>
</feature>
<dbReference type="EC" id="5.2.1.8" evidence="7"/>
<evidence type="ECO:0000256" key="1">
    <source>
        <dbReference type="ARBA" id="ARBA00000971"/>
    </source>
</evidence>
<proteinExistence type="inferred from homology"/>
<name>A0AAN1WF46_9GAMM</name>
<dbReference type="PANTHER" id="PTHR43811:SF23">
    <property type="entry name" value="FKBP-TYPE 22 KDA PEPTIDYL-PROLYL CIS-TRANS ISOMERASE"/>
    <property type="match status" value="1"/>
</dbReference>
<evidence type="ECO:0000256" key="5">
    <source>
        <dbReference type="ARBA" id="ARBA00023235"/>
    </source>
</evidence>
<dbReference type="KEGG" id="marq:MARGE09_P0642"/>
<dbReference type="EMBL" id="AP023086">
    <property type="protein sequence ID" value="BCD96442.1"/>
    <property type="molecule type" value="Genomic_DNA"/>
</dbReference>
<comment type="catalytic activity">
    <reaction evidence="1 6 7">
        <text>[protein]-peptidylproline (omega=180) = [protein]-peptidylproline (omega=0)</text>
        <dbReference type="Rhea" id="RHEA:16237"/>
        <dbReference type="Rhea" id="RHEA-COMP:10747"/>
        <dbReference type="Rhea" id="RHEA-COMP:10748"/>
        <dbReference type="ChEBI" id="CHEBI:83833"/>
        <dbReference type="ChEBI" id="CHEBI:83834"/>
        <dbReference type="EC" id="5.2.1.8"/>
    </reaction>
</comment>
<evidence type="ECO:0000256" key="2">
    <source>
        <dbReference type="ARBA" id="ARBA00006577"/>
    </source>
</evidence>
<protein>
    <recommendedName>
        <fullName evidence="7">Peptidyl-prolyl cis-trans isomerase</fullName>
        <ecNumber evidence="7">5.2.1.8</ecNumber>
    </recommendedName>
</protein>
<dbReference type="AlphaFoldDB" id="A0AAN1WF46"/>
<dbReference type="Proteomes" id="UP001320119">
    <property type="component" value="Chromosome"/>
</dbReference>
<evidence type="ECO:0000256" key="6">
    <source>
        <dbReference type="PROSITE-ProRule" id="PRU00277"/>
    </source>
</evidence>
<evidence type="ECO:0000256" key="4">
    <source>
        <dbReference type="ARBA" id="ARBA00023110"/>
    </source>
</evidence>
<dbReference type="GO" id="GO:0006457">
    <property type="term" value="P:protein folding"/>
    <property type="evidence" value="ECO:0007669"/>
    <property type="project" value="InterPro"/>
</dbReference>
<dbReference type="InterPro" id="IPR000774">
    <property type="entry name" value="PPIase_FKBP_N"/>
</dbReference>
<evidence type="ECO:0000256" key="7">
    <source>
        <dbReference type="RuleBase" id="RU003915"/>
    </source>
</evidence>
<dbReference type="Pfam" id="PF00254">
    <property type="entry name" value="FKBP_C"/>
    <property type="match status" value="1"/>
</dbReference>
<keyword evidence="5 6" id="KW-0413">Isomerase</keyword>
<sequence>MSDYSTVEKKVSYGIGRQLGDQLLANPFDGMDIASVSAGLKDAFEGSEFAVAREDLDVAFKEISARIQAQRAEQSKELAAEGEAFLAENANKEGVTVLESGLQYEVITEGSGAKPSKTSTVRTHYHGTLTNGSVFDSSVERGEPAEFRVDGVIAGWTEALQLMPTGSKWRLFIPHNLAYGERGAGGAIGPYSALVFEVELIDIVA</sequence>
<evidence type="ECO:0000259" key="8">
    <source>
        <dbReference type="PROSITE" id="PS50059"/>
    </source>
</evidence>
<dbReference type="PROSITE" id="PS50059">
    <property type="entry name" value="FKBP_PPIASE"/>
    <property type="match status" value="1"/>
</dbReference>
<comment type="similarity">
    <text evidence="2 7">Belongs to the FKBP-type PPIase family.</text>
</comment>
<organism evidence="9 10">
    <name type="scientific">Marinagarivorans cellulosilyticus</name>
    <dbReference type="NCBI Taxonomy" id="2721545"/>
    <lineage>
        <taxon>Bacteria</taxon>
        <taxon>Pseudomonadati</taxon>
        <taxon>Pseudomonadota</taxon>
        <taxon>Gammaproteobacteria</taxon>
        <taxon>Cellvibrionales</taxon>
        <taxon>Cellvibrionaceae</taxon>
        <taxon>Marinagarivorans</taxon>
    </lineage>
</organism>
<keyword evidence="3" id="KW-0732">Signal</keyword>
<keyword evidence="10" id="KW-1185">Reference proteome</keyword>
<dbReference type="PANTHER" id="PTHR43811">
    <property type="entry name" value="FKBP-TYPE PEPTIDYL-PROLYL CIS-TRANS ISOMERASE FKPA"/>
    <property type="match status" value="1"/>
</dbReference>
<reference evidence="9 10" key="1">
    <citation type="journal article" date="2022" name="IScience">
        <title>An ultrasensitive nanofiber-based assay for enzymatic hydrolysis and deep-sea microbial degradation of cellulose.</title>
        <authorList>
            <person name="Tsudome M."/>
            <person name="Tachioka M."/>
            <person name="Miyazaki M."/>
            <person name="Uchimura K."/>
            <person name="Tsuda M."/>
            <person name="Takaki Y."/>
            <person name="Deguchi S."/>
        </authorList>
    </citation>
    <scope>NUCLEOTIDE SEQUENCE [LARGE SCALE GENOMIC DNA]</scope>
    <source>
        <strain evidence="9 10">GE09</strain>
    </source>
</reference>
<gene>
    <name evidence="9" type="ORF">MARGE09_P0642</name>
</gene>
<dbReference type="InterPro" id="IPR046357">
    <property type="entry name" value="PPIase_dom_sf"/>
</dbReference>
<dbReference type="FunFam" id="3.10.50.40:FF:000045">
    <property type="entry name" value="Peptidyl-prolyl cis-trans isomerase"/>
    <property type="match status" value="1"/>
</dbReference>
<dbReference type="Pfam" id="PF01346">
    <property type="entry name" value="FKBP_N"/>
    <property type="match status" value="1"/>
</dbReference>
<dbReference type="InterPro" id="IPR036944">
    <property type="entry name" value="PPIase_FKBP_N_sf"/>
</dbReference>
<dbReference type="NCBIfam" id="NF008602">
    <property type="entry name" value="PRK11570.1"/>
    <property type="match status" value="1"/>
</dbReference>
<accession>A0AAN1WF46</accession>
<evidence type="ECO:0000313" key="9">
    <source>
        <dbReference type="EMBL" id="BCD96442.1"/>
    </source>
</evidence>